<dbReference type="SUPFAM" id="SSF50685">
    <property type="entry name" value="Barwin-like endoglucanases"/>
    <property type="match status" value="1"/>
</dbReference>
<dbReference type="Pfam" id="PF07249">
    <property type="entry name" value="Cerato-platanin"/>
    <property type="match status" value="2"/>
</dbReference>
<reference evidence="7" key="1">
    <citation type="submission" date="2010-05" db="EMBL/GenBank/DDBJ databases">
        <title>The genome sequence of Magnaporthe poae strain ATCC 64411.</title>
        <authorList>
            <person name="Ma L.-J."/>
            <person name="Dead R."/>
            <person name="Young S."/>
            <person name="Zeng Q."/>
            <person name="Koehrsen M."/>
            <person name="Alvarado L."/>
            <person name="Berlin A."/>
            <person name="Chapman S.B."/>
            <person name="Chen Z."/>
            <person name="Freedman E."/>
            <person name="Gellesch M."/>
            <person name="Goldberg J."/>
            <person name="Griggs A."/>
            <person name="Gujja S."/>
            <person name="Heilman E.R."/>
            <person name="Heiman D."/>
            <person name="Hepburn T."/>
            <person name="Howarth C."/>
            <person name="Jen D."/>
            <person name="Larson L."/>
            <person name="Mehta T."/>
            <person name="Neiman D."/>
            <person name="Pearson M."/>
            <person name="Roberts A."/>
            <person name="Saif S."/>
            <person name="Shea T."/>
            <person name="Shenoy N."/>
            <person name="Sisk P."/>
            <person name="Stolte C."/>
            <person name="Sykes S."/>
            <person name="Walk T."/>
            <person name="White J."/>
            <person name="Yandava C."/>
            <person name="Haas B."/>
            <person name="Nusbaum C."/>
            <person name="Birren B."/>
        </authorList>
    </citation>
    <scope>NUCLEOTIDE SEQUENCE [LARGE SCALE GENOMIC DNA]</scope>
    <source>
        <strain evidence="7">ATCC 64411 / 73-15</strain>
    </source>
</reference>
<keyword evidence="4" id="KW-0732">Signal</keyword>
<dbReference type="AlphaFoldDB" id="A0A0C4DW91"/>
<dbReference type="EMBL" id="ADBL01001010">
    <property type="status" value="NOT_ANNOTATED_CDS"/>
    <property type="molecule type" value="Genomic_DNA"/>
</dbReference>
<evidence type="ECO:0000256" key="1">
    <source>
        <dbReference type="ARBA" id="ARBA00004613"/>
    </source>
</evidence>
<dbReference type="Gene3D" id="2.40.40.10">
    <property type="entry name" value="RlpA-like domain"/>
    <property type="match status" value="2"/>
</dbReference>
<reference evidence="5" key="3">
    <citation type="submission" date="2011-03" db="EMBL/GenBank/DDBJ databases">
        <title>Annotation of Magnaporthe poae ATCC 64411.</title>
        <authorList>
            <person name="Ma L.-J."/>
            <person name="Dead R."/>
            <person name="Young S.K."/>
            <person name="Zeng Q."/>
            <person name="Gargeya S."/>
            <person name="Fitzgerald M."/>
            <person name="Haas B."/>
            <person name="Abouelleil A."/>
            <person name="Alvarado L."/>
            <person name="Arachchi H.M."/>
            <person name="Berlin A."/>
            <person name="Brown A."/>
            <person name="Chapman S.B."/>
            <person name="Chen Z."/>
            <person name="Dunbar C."/>
            <person name="Freedman E."/>
            <person name="Gearin G."/>
            <person name="Gellesch M."/>
            <person name="Goldberg J."/>
            <person name="Griggs A."/>
            <person name="Gujja S."/>
            <person name="Heiman D."/>
            <person name="Howarth C."/>
            <person name="Larson L."/>
            <person name="Lui A."/>
            <person name="MacDonald P.J.P."/>
            <person name="Mehta T."/>
            <person name="Montmayeur A."/>
            <person name="Murphy C."/>
            <person name="Neiman D."/>
            <person name="Pearson M."/>
            <person name="Priest M."/>
            <person name="Roberts A."/>
            <person name="Saif S."/>
            <person name="Shea T."/>
            <person name="Shenoy N."/>
            <person name="Sisk P."/>
            <person name="Stolte C."/>
            <person name="Sykes S."/>
            <person name="Yandava C."/>
            <person name="Wortman J."/>
            <person name="Nusbaum C."/>
            <person name="Birren B."/>
        </authorList>
    </citation>
    <scope>NUCLEOTIDE SEQUENCE</scope>
    <source>
        <strain evidence="5">ATCC 64411</strain>
    </source>
</reference>
<organism evidence="6 7">
    <name type="scientific">Magnaporthiopsis poae (strain ATCC 64411 / 73-15)</name>
    <name type="common">Kentucky bluegrass fungus</name>
    <name type="synonym">Magnaporthe poae</name>
    <dbReference type="NCBI Taxonomy" id="644358"/>
    <lineage>
        <taxon>Eukaryota</taxon>
        <taxon>Fungi</taxon>
        <taxon>Dikarya</taxon>
        <taxon>Ascomycota</taxon>
        <taxon>Pezizomycotina</taxon>
        <taxon>Sordariomycetes</taxon>
        <taxon>Sordariomycetidae</taxon>
        <taxon>Magnaporthales</taxon>
        <taxon>Magnaporthaceae</taxon>
        <taxon>Magnaporthiopsis</taxon>
    </lineage>
</organism>
<dbReference type="eggNOG" id="ENOG502SQTH">
    <property type="taxonomic scope" value="Eukaryota"/>
</dbReference>
<dbReference type="InterPro" id="IPR036908">
    <property type="entry name" value="RlpA-like_sf"/>
</dbReference>
<comment type="similarity">
    <text evidence="2">Belongs to the cerato-platanin family.</text>
</comment>
<keyword evidence="7" id="KW-1185">Reference proteome</keyword>
<dbReference type="OrthoDB" id="4898945at2759"/>
<gene>
    <name evidence="5" type="ORF">MAPG_04266</name>
</gene>
<name>A0A0C4DW91_MAGP6</name>
<evidence type="ECO:0000256" key="4">
    <source>
        <dbReference type="SAM" id="SignalP"/>
    </source>
</evidence>
<dbReference type="EMBL" id="GL876968">
    <property type="protein sequence ID" value="KLU85238.1"/>
    <property type="molecule type" value="Genomic_DNA"/>
</dbReference>
<proteinExistence type="inferred from homology"/>
<reference evidence="5" key="2">
    <citation type="submission" date="2010-05" db="EMBL/GenBank/DDBJ databases">
        <title>The Genome Sequence of Magnaporthe poae strain ATCC 64411.</title>
        <authorList>
            <consortium name="The Broad Institute Genome Sequencing Platform"/>
            <consortium name="Broad Institute Genome Sequencing Center for Infectious Disease"/>
            <person name="Ma L.-J."/>
            <person name="Dead R."/>
            <person name="Young S."/>
            <person name="Zeng Q."/>
            <person name="Koehrsen M."/>
            <person name="Alvarado L."/>
            <person name="Berlin A."/>
            <person name="Chapman S.B."/>
            <person name="Chen Z."/>
            <person name="Freedman E."/>
            <person name="Gellesch M."/>
            <person name="Goldberg J."/>
            <person name="Griggs A."/>
            <person name="Gujja S."/>
            <person name="Heilman E.R."/>
            <person name="Heiman D."/>
            <person name="Hepburn T."/>
            <person name="Howarth C."/>
            <person name="Jen D."/>
            <person name="Larson L."/>
            <person name="Mehta T."/>
            <person name="Neiman D."/>
            <person name="Pearson M."/>
            <person name="Roberts A."/>
            <person name="Saif S."/>
            <person name="Shea T."/>
            <person name="Shenoy N."/>
            <person name="Sisk P."/>
            <person name="Stolte C."/>
            <person name="Sykes S."/>
            <person name="Walk T."/>
            <person name="White J."/>
            <person name="Yandava C."/>
            <person name="Haas B."/>
            <person name="Nusbaum C."/>
            <person name="Birren B."/>
        </authorList>
    </citation>
    <scope>NUCLEOTIDE SEQUENCE</scope>
    <source>
        <strain evidence="5">ATCC 64411</strain>
    </source>
</reference>
<evidence type="ECO:0000313" key="6">
    <source>
        <dbReference type="EnsemblFungi" id="MAPG_04266T0"/>
    </source>
</evidence>
<dbReference type="GO" id="GO:0005576">
    <property type="term" value="C:extracellular region"/>
    <property type="evidence" value="ECO:0007669"/>
    <property type="project" value="UniProtKB-SubCell"/>
</dbReference>
<evidence type="ECO:0000313" key="5">
    <source>
        <dbReference type="EMBL" id="KLU85238.1"/>
    </source>
</evidence>
<dbReference type="VEuPathDB" id="FungiDB:MAPG_04266"/>
<dbReference type="STRING" id="644358.A0A0C4DW91"/>
<accession>A0A0C4DW91</accession>
<dbReference type="InterPro" id="IPR010829">
    <property type="entry name" value="Cerato-platanin"/>
</dbReference>
<sequence length="162" mass="17183">MQFSNILSIFALASAASAVSVSYDTGFDDGSRSLTAVSCSDGPNGLMSRFGWQTQGQIPRFPYIGGAPAVGGWNSPGVSVFFTSLSFQDIAKERLRLTHIKKCGTCWRLSWNGRSINVLAIDRAAGFNIALDAMNALTNGQAVNLGRVEADAQQVDASQCGL</sequence>
<evidence type="ECO:0000256" key="2">
    <source>
        <dbReference type="ARBA" id="ARBA00010421"/>
    </source>
</evidence>
<dbReference type="CDD" id="cd22778">
    <property type="entry name" value="DPBB_CEPL-like"/>
    <property type="match status" value="1"/>
</dbReference>
<feature type="chain" id="PRO_5009385385" evidence="4">
    <location>
        <begin position="19"/>
        <end position="162"/>
    </location>
</feature>
<evidence type="ECO:0000256" key="3">
    <source>
        <dbReference type="ARBA" id="ARBA00022525"/>
    </source>
</evidence>
<feature type="signal peptide" evidence="4">
    <location>
        <begin position="1"/>
        <end position="18"/>
    </location>
</feature>
<comment type="subcellular location">
    <subcellularLocation>
        <location evidence="1">Secreted</location>
    </subcellularLocation>
</comment>
<reference evidence="6" key="5">
    <citation type="submission" date="2015-06" db="UniProtKB">
        <authorList>
            <consortium name="EnsemblFungi"/>
        </authorList>
    </citation>
    <scope>IDENTIFICATION</scope>
    <source>
        <strain evidence="6">ATCC 64411</strain>
    </source>
</reference>
<dbReference type="Proteomes" id="UP000011715">
    <property type="component" value="Unassembled WGS sequence"/>
</dbReference>
<keyword evidence="3" id="KW-0964">Secreted</keyword>
<evidence type="ECO:0000313" key="7">
    <source>
        <dbReference type="Proteomes" id="UP000011715"/>
    </source>
</evidence>
<dbReference type="EnsemblFungi" id="MAPG_04266T0">
    <property type="protein sequence ID" value="MAPG_04266T0"/>
    <property type="gene ID" value="MAPG_04266"/>
</dbReference>
<protein>
    <submittedName>
        <fullName evidence="5">SnodProt1</fullName>
    </submittedName>
</protein>
<reference evidence="6" key="4">
    <citation type="journal article" date="2015" name="G3 (Bethesda)">
        <title>Genome sequences of three phytopathogenic species of the Magnaporthaceae family of fungi.</title>
        <authorList>
            <person name="Okagaki L.H."/>
            <person name="Nunes C.C."/>
            <person name="Sailsbery J."/>
            <person name="Clay B."/>
            <person name="Brown D."/>
            <person name="John T."/>
            <person name="Oh Y."/>
            <person name="Young N."/>
            <person name="Fitzgerald M."/>
            <person name="Haas B.J."/>
            <person name="Zeng Q."/>
            <person name="Young S."/>
            <person name="Adiconis X."/>
            <person name="Fan L."/>
            <person name="Levin J.Z."/>
            <person name="Mitchell T.K."/>
            <person name="Okubara P.A."/>
            <person name="Farman M.L."/>
            <person name="Kohn L.M."/>
            <person name="Birren B."/>
            <person name="Ma L.-J."/>
            <person name="Dean R.A."/>
        </authorList>
    </citation>
    <scope>NUCLEOTIDE SEQUENCE</scope>
    <source>
        <strain evidence="6">ATCC 64411 / 73-15</strain>
    </source>
</reference>